<accession>A0A7R9BN25</accession>
<reference evidence="4" key="1">
    <citation type="submission" date="2020-11" db="EMBL/GenBank/DDBJ databases">
        <authorList>
            <person name="Tran Van P."/>
        </authorList>
    </citation>
    <scope>NUCLEOTIDE SEQUENCE</scope>
</reference>
<keyword evidence="5" id="KW-1185">Reference proteome</keyword>
<keyword evidence="2" id="KW-0677">Repeat</keyword>
<dbReference type="InterPro" id="IPR043193">
    <property type="entry name" value="GLOD4"/>
</dbReference>
<evidence type="ECO:0000313" key="4">
    <source>
        <dbReference type="EMBL" id="CAD7277557.1"/>
    </source>
</evidence>
<dbReference type="EMBL" id="CAJPEX010000942">
    <property type="protein sequence ID" value="CAG0917709.1"/>
    <property type="molecule type" value="Genomic_DNA"/>
</dbReference>
<dbReference type="InterPro" id="IPR043194">
    <property type="entry name" value="GLOD4_C"/>
</dbReference>
<evidence type="ECO:0000256" key="2">
    <source>
        <dbReference type="ARBA" id="ARBA00022737"/>
    </source>
</evidence>
<dbReference type="AlphaFoldDB" id="A0A7R9BN25"/>
<dbReference type="Pfam" id="PF21701">
    <property type="entry name" value="GLOD4_C"/>
    <property type="match status" value="1"/>
</dbReference>
<evidence type="ECO:0000313" key="5">
    <source>
        <dbReference type="Proteomes" id="UP000678499"/>
    </source>
</evidence>
<dbReference type="InterPro" id="IPR029068">
    <property type="entry name" value="Glyas_Bleomycin-R_OHBP_Dase"/>
</dbReference>
<dbReference type="PROSITE" id="PS51819">
    <property type="entry name" value="VOC"/>
    <property type="match status" value="1"/>
</dbReference>
<gene>
    <name evidence="4" type="ORF">NMOB1V02_LOCUS5287</name>
</gene>
<protein>
    <recommendedName>
        <fullName evidence="3">VOC domain-containing protein</fullName>
    </recommendedName>
</protein>
<evidence type="ECO:0000256" key="1">
    <source>
        <dbReference type="ARBA" id="ARBA00010363"/>
    </source>
</evidence>
<dbReference type="PANTHER" id="PTHR46466">
    <property type="entry name" value="GLYOXALASE DOMAIN-CONTAINING PROTEIN 4"/>
    <property type="match status" value="1"/>
</dbReference>
<dbReference type="PANTHER" id="PTHR46466:SF1">
    <property type="entry name" value="GLYOXALASE DOMAIN-CONTAINING PROTEIN 4"/>
    <property type="match status" value="1"/>
</dbReference>
<dbReference type="EMBL" id="OA882979">
    <property type="protein sequence ID" value="CAD7277557.1"/>
    <property type="molecule type" value="Genomic_DNA"/>
</dbReference>
<dbReference type="CDD" id="cd16357">
    <property type="entry name" value="GLOD4_C"/>
    <property type="match status" value="1"/>
</dbReference>
<dbReference type="OrthoDB" id="1545884at2759"/>
<dbReference type="Proteomes" id="UP000678499">
    <property type="component" value="Unassembled WGS sequence"/>
</dbReference>
<name>A0A7R9BN25_9CRUS</name>
<organism evidence="4">
    <name type="scientific">Notodromas monacha</name>
    <dbReference type="NCBI Taxonomy" id="399045"/>
    <lineage>
        <taxon>Eukaryota</taxon>
        <taxon>Metazoa</taxon>
        <taxon>Ecdysozoa</taxon>
        <taxon>Arthropoda</taxon>
        <taxon>Crustacea</taxon>
        <taxon>Oligostraca</taxon>
        <taxon>Ostracoda</taxon>
        <taxon>Podocopa</taxon>
        <taxon>Podocopida</taxon>
        <taxon>Cypridocopina</taxon>
        <taxon>Cypridoidea</taxon>
        <taxon>Cyprididae</taxon>
        <taxon>Notodromas</taxon>
    </lineage>
</organism>
<feature type="domain" description="VOC" evidence="3">
    <location>
        <begin position="125"/>
        <end position="246"/>
    </location>
</feature>
<sequence length="275" mass="30420">MASDKIRFLHYVLKVGNRRKVIEKLRDQLKMTVLRHEEFASGCEATCNGPYAGRWSKTMIGYGPEDDHFVLELTYNYGIGSYEKGNDLLSMDVGYDSEDAQGKETMLECYKLLVPEHIREGDKPRFREVTVGSSDIRRTTDFWTTFVGLKKVRGDEDSVVLTGKEGSGPTIDLKFVHVGEVNHAKAIGRIAFSVPGAELKGIEKALVEAGQTILTPYISLDTPGKATVQVVIAADPDGHEICFVGDEGYRQLSVVDPDADEALNKEIQKDKSTTA</sequence>
<dbReference type="SUPFAM" id="SSF54593">
    <property type="entry name" value="Glyoxalase/Bleomycin resistance protein/Dihydroxybiphenyl dioxygenase"/>
    <property type="match status" value="2"/>
</dbReference>
<proteinExistence type="inferred from homology"/>
<dbReference type="Gene3D" id="3.10.180.10">
    <property type="entry name" value="2,3-Dihydroxybiphenyl 1,2-Dioxygenase, domain 1"/>
    <property type="match status" value="2"/>
</dbReference>
<comment type="similarity">
    <text evidence="1">Belongs to the glyoxalase I family.</text>
</comment>
<dbReference type="InterPro" id="IPR037523">
    <property type="entry name" value="VOC_core"/>
</dbReference>
<evidence type="ECO:0000259" key="3">
    <source>
        <dbReference type="PROSITE" id="PS51819"/>
    </source>
</evidence>